<dbReference type="RefSeq" id="WP_003795384.1">
    <property type="nucleotide sequence ID" value="NZ_GG665871.1"/>
</dbReference>
<protein>
    <submittedName>
        <fullName evidence="2">Uncharacterized protein</fullName>
    </submittedName>
</protein>
<feature type="chain" id="PRO_5002938451" evidence="1">
    <location>
        <begin position="23"/>
        <end position="78"/>
    </location>
</feature>
<keyword evidence="1" id="KW-0732">Signal</keyword>
<feature type="signal peptide" evidence="1">
    <location>
        <begin position="1"/>
        <end position="22"/>
    </location>
</feature>
<dbReference type="GeneID" id="84906520"/>
<dbReference type="OrthoDB" id="5683880at2"/>
<evidence type="ECO:0000313" key="2">
    <source>
        <dbReference type="EMBL" id="EEP69332.1"/>
    </source>
</evidence>
<gene>
    <name evidence="2" type="ORF">GCWU000324_01245</name>
</gene>
<dbReference type="EMBL" id="ACJW02000002">
    <property type="protein sequence ID" value="EEP69332.1"/>
    <property type="molecule type" value="Genomic_DNA"/>
</dbReference>
<evidence type="ECO:0000313" key="3">
    <source>
        <dbReference type="Proteomes" id="UP000003009"/>
    </source>
</evidence>
<dbReference type="HOGENOM" id="CLU_2617296_0_0_4"/>
<evidence type="ECO:0000256" key="1">
    <source>
        <dbReference type="SAM" id="SignalP"/>
    </source>
</evidence>
<reference evidence="2" key="1">
    <citation type="submission" date="2009-04" db="EMBL/GenBank/DDBJ databases">
        <authorList>
            <person name="Weinstock G."/>
            <person name="Sodergren E."/>
            <person name="Clifton S."/>
            <person name="Fulton L."/>
            <person name="Fulton B."/>
            <person name="Courtney L."/>
            <person name="Fronick C."/>
            <person name="Harrison M."/>
            <person name="Strong C."/>
            <person name="Farmer C."/>
            <person name="Delahaunty K."/>
            <person name="Markovic C."/>
            <person name="Hall O."/>
            <person name="Minx P."/>
            <person name="Tomlinson C."/>
            <person name="Mitreva M."/>
            <person name="Nelson J."/>
            <person name="Hou S."/>
            <person name="Wollam A."/>
            <person name="Pepin K.H."/>
            <person name="Johnson M."/>
            <person name="Bhonagiri V."/>
            <person name="Nash W.E."/>
            <person name="Warren W."/>
            <person name="Chinwalla A."/>
            <person name="Mardis E.R."/>
            <person name="Wilson R.K."/>
        </authorList>
    </citation>
    <scope>NUCLEOTIDE SEQUENCE [LARGE SCALE GENOMIC DNA]</scope>
    <source>
        <strain evidence="2">ATCC 51147</strain>
    </source>
</reference>
<dbReference type="PROSITE" id="PS51257">
    <property type="entry name" value="PROKAR_LIPOPROTEIN"/>
    <property type="match status" value="1"/>
</dbReference>
<dbReference type="InterPro" id="IPR047737">
    <property type="entry name" value="LysC"/>
</dbReference>
<proteinExistence type="predicted"/>
<comment type="caution">
    <text evidence="2">The sequence shown here is derived from an EMBL/GenBank/DDBJ whole genome shotgun (WGS) entry which is preliminary data.</text>
</comment>
<dbReference type="AlphaFoldDB" id="C4GGH7"/>
<dbReference type="NCBIfam" id="NF038368">
    <property type="entry name" value="P2_Rz1"/>
    <property type="match status" value="1"/>
</dbReference>
<organism evidence="2 3">
    <name type="scientific">Kingella oralis ATCC 51147</name>
    <dbReference type="NCBI Taxonomy" id="629741"/>
    <lineage>
        <taxon>Bacteria</taxon>
        <taxon>Pseudomonadati</taxon>
        <taxon>Pseudomonadota</taxon>
        <taxon>Betaproteobacteria</taxon>
        <taxon>Neisseriales</taxon>
        <taxon>Neisseriaceae</taxon>
        <taxon>Kingella</taxon>
    </lineage>
</organism>
<keyword evidence="3" id="KW-1185">Reference proteome</keyword>
<name>C4GGH7_9NEIS</name>
<dbReference type="Proteomes" id="UP000003009">
    <property type="component" value="Unassembled WGS sequence"/>
</dbReference>
<accession>C4GGH7</accession>
<dbReference type="STRING" id="629741.GCWU000324_01245"/>
<sequence>MKPPALIALLILSACQSIPAPSAPICPQVPECTRPSNPITTQGELVQAYQDTLAAFEQCRIARDTLAACLHLDQPKSP</sequence>